<name>A0A1E7WJP3_9BURK</name>
<reference evidence="4" key="1">
    <citation type="journal article" date="2016" name="Front. Microbiol.">
        <title>Molecular Keys to the Janthinobacterium and Duganella spp. Interaction with the Plant Pathogen Fusarium graminearum.</title>
        <authorList>
            <person name="Haack F.S."/>
            <person name="Poehlein A."/>
            <person name="Kroger C."/>
            <person name="Voigt C.A."/>
            <person name="Piepenbring M."/>
            <person name="Bode H.B."/>
            <person name="Daniel R."/>
            <person name="Schafer W."/>
            <person name="Streit W.R."/>
        </authorList>
    </citation>
    <scope>NUCLEOTIDE SEQUENCE [LARGE SCALE GENOMIC DNA]</scope>
    <source>
        <strain evidence="4">T54</strain>
    </source>
</reference>
<gene>
    <name evidence="3" type="ORF">DUPY_30460</name>
</gene>
<proteinExistence type="predicted"/>
<sequence length="592" mass="66992">MIQLSPLKRAGKLTRHTARTANMPPENQTAMHPEMPTPYEQGNQNQTTLHSECIAFYEQLAQRFPQVLRFEQIGTSDGGVPIHAGVVSADGVFDRHLIKAQGRPVFFNNNGIHPGEPEGVDACMAIVRDLCFDADKLAALGTTVLLFVPLYNVDGALNRANTSRVNQDGPEQFGFRGNSRHLDLNRDFIKCDTLNAQLFNQLVSTWDPDVMVDTHTSNGADYPYTMTLIHTQADKLGYGLGPFLRDTMLPHIYAQMAAKGWPTCPYVNPVHDTPDDGIAEFLEVPRFSTGFAALHHVIGFMPETHMLKPFKDRYESMRALLDVTMAFTTAHGERIIKLRADAREQAANASEWTVNWKMDEANPSTFRFNGYAAKRSPSLLGNYQRLSYDRTQPWEKDIAYYNSFVPAATVRAPKGYIVPQAWREAIERLKWNGVEMAPFDEAATIEAQYYHIVSVTSRPNAYEGHLYHDAVELEARTGSFTVQAGDWFIPLKQHNARYAVETLEPLGHDSFFRWGFFNSVLEKKEAYSDYVFEDLALDMLETEPELKAKFDAWKAANPALLSQQDAVLGFIFEHGQRHAEPEWRRYPVLSVF</sequence>
<dbReference type="PATRIC" id="fig|762836.4.peg.3137"/>
<keyword evidence="4" id="KW-1185">Reference proteome</keyword>
<evidence type="ECO:0000313" key="4">
    <source>
        <dbReference type="Proteomes" id="UP000175989"/>
    </source>
</evidence>
<keyword evidence="3" id="KW-0378">Hydrolase</keyword>
<dbReference type="Gene3D" id="3.40.630.10">
    <property type="entry name" value="Zn peptidases"/>
    <property type="match status" value="1"/>
</dbReference>
<accession>A0A1E7WJP3</accession>
<keyword evidence="3" id="KW-0645">Protease</keyword>
<keyword evidence="3" id="KW-0121">Carboxypeptidase</keyword>
<evidence type="ECO:0000256" key="1">
    <source>
        <dbReference type="SAM" id="MobiDB-lite"/>
    </source>
</evidence>
<dbReference type="Pfam" id="PF00246">
    <property type="entry name" value="Peptidase_M14"/>
    <property type="match status" value="1"/>
</dbReference>
<comment type="caution">
    <text evidence="3">The sequence shown here is derived from an EMBL/GenBank/DDBJ whole genome shotgun (WGS) entry which is preliminary data.</text>
</comment>
<feature type="domain" description="Peptidase M14" evidence="2">
    <location>
        <begin position="55"/>
        <end position="188"/>
    </location>
</feature>
<dbReference type="InterPro" id="IPR000834">
    <property type="entry name" value="Peptidase_M14"/>
</dbReference>
<feature type="region of interest" description="Disordered" evidence="1">
    <location>
        <begin position="1"/>
        <end position="44"/>
    </location>
</feature>
<protein>
    <submittedName>
        <fullName evidence="3">Zinc carboxypeptidase</fullName>
    </submittedName>
</protein>
<dbReference type="AlphaFoldDB" id="A0A1E7WJP3"/>
<dbReference type="SUPFAM" id="SSF53187">
    <property type="entry name" value="Zn-dependent exopeptidases"/>
    <property type="match status" value="1"/>
</dbReference>
<dbReference type="GO" id="GO:0006508">
    <property type="term" value="P:proteolysis"/>
    <property type="evidence" value="ECO:0007669"/>
    <property type="project" value="InterPro"/>
</dbReference>
<dbReference type="EMBL" id="LROM01000090">
    <property type="protein sequence ID" value="OEZ98864.1"/>
    <property type="molecule type" value="Genomic_DNA"/>
</dbReference>
<feature type="compositionally biased region" description="Basic residues" evidence="1">
    <location>
        <begin position="9"/>
        <end position="18"/>
    </location>
</feature>
<evidence type="ECO:0000259" key="2">
    <source>
        <dbReference type="Pfam" id="PF00246"/>
    </source>
</evidence>
<evidence type="ECO:0000313" key="3">
    <source>
        <dbReference type="EMBL" id="OEZ98864.1"/>
    </source>
</evidence>
<dbReference type="GO" id="GO:0004181">
    <property type="term" value="F:metallocarboxypeptidase activity"/>
    <property type="evidence" value="ECO:0007669"/>
    <property type="project" value="InterPro"/>
</dbReference>
<dbReference type="GO" id="GO:0008270">
    <property type="term" value="F:zinc ion binding"/>
    <property type="evidence" value="ECO:0007669"/>
    <property type="project" value="InterPro"/>
</dbReference>
<dbReference type="Proteomes" id="UP000175989">
    <property type="component" value="Unassembled WGS sequence"/>
</dbReference>
<organism evidence="3 4">
    <name type="scientific">Duganella phyllosphaerae</name>
    <dbReference type="NCBI Taxonomy" id="762836"/>
    <lineage>
        <taxon>Bacteria</taxon>
        <taxon>Pseudomonadati</taxon>
        <taxon>Pseudomonadota</taxon>
        <taxon>Betaproteobacteria</taxon>
        <taxon>Burkholderiales</taxon>
        <taxon>Oxalobacteraceae</taxon>
        <taxon>Telluria group</taxon>
        <taxon>Duganella</taxon>
    </lineage>
</organism>